<gene>
    <name evidence="2" type="ORF">SAMN05428642_103469</name>
</gene>
<dbReference type="AlphaFoldDB" id="A0A1K2INE6"/>
<keyword evidence="1" id="KW-0732">Signal</keyword>
<evidence type="ECO:0000313" key="3">
    <source>
        <dbReference type="Proteomes" id="UP000182544"/>
    </source>
</evidence>
<evidence type="ECO:0000313" key="2">
    <source>
        <dbReference type="EMBL" id="SFZ93969.1"/>
    </source>
</evidence>
<feature type="chain" id="PRO_5012137073" evidence="1">
    <location>
        <begin position="24"/>
        <end position="254"/>
    </location>
</feature>
<protein>
    <submittedName>
        <fullName evidence="2">Uncharacterized protein</fullName>
    </submittedName>
</protein>
<keyword evidence="3" id="KW-1185">Reference proteome</keyword>
<organism evidence="2 3">
    <name type="scientific">Flaviramulus basaltis</name>
    <dbReference type="NCBI Taxonomy" id="369401"/>
    <lineage>
        <taxon>Bacteria</taxon>
        <taxon>Pseudomonadati</taxon>
        <taxon>Bacteroidota</taxon>
        <taxon>Flavobacteriia</taxon>
        <taxon>Flavobacteriales</taxon>
        <taxon>Flavobacteriaceae</taxon>
        <taxon>Flaviramulus</taxon>
    </lineage>
</organism>
<feature type="signal peptide" evidence="1">
    <location>
        <begin position="1"/>
        <end position="23"/>
    </location>
</feature>
<proteinExistence type="predicted"/>
<dbReference type="STRING" id="369401.SAMN05428642_103469"/>
<reference evidence="2 3" key="1">
    <citation type="submission" date="2016-10" db="EMBL/GenBank/DDBJ databases">
        <authorList>
            <person name="de Groot N.N."/>
        </authorList>
    </citation>
    <scope>NUCLEOTIDE SEQUENCE [LARGE SCALE GENOMIC DNA]</scope>
    <source>
        <strain evidence="2 3">DSM 18180</strain>
    </source>
</reference>
<sequence length="254" mass="29232">MKNSKNTMVFALLILLMPLITFAQEESTRQAYVFHSDPVFPSKLTEYETVAKNLVAECLKHKTKAGWATFLMNGSNYVYVSPLNNMAELDENVFADLQEKMGDEAFSDLFKKFNNYYNSHSDYIMVLRKDLSFMPSGITITPENLNYRNNTLYYFAPKDYDKAIQVAKDFKKLYESKGSKQYYRVYLNGFGTNETYLMVAEASKSAADFHKAEADNLTLLGDDAYKIYSRLLDILLKTETITGYMRPDLSYLPN</sequence>
<dbReference type="Proteomes" id="UP000182544">
    <property type="component" value="Unassembled WGS sequence"/>
</dbReference>
<dbReference type="EMBL" id="FPKV01000003">
    <property type="protein sequence ID" value="SFZ93969.1"/>
    <property type="molecule type" value="Genomic_DNA"/>
</dbReference>
<evidence type="ECO:0000256" key="1">
    <source>
        <dbReference type="SAM" id="SignalP"/>
    </source>
</evidence>
<accession>A0A1K2INE6</accession>
<dbReference type="RefSeq" id="WP_072403069.1">
    <property type="nucleotide sequence ID" value="NZ_FPKV01000003.1"/>
</dbReference>
<name>A0A1K2INE6_9FLAO</name>
<dbReference type="OrthoDB" id="1426903at2"/>